<evidence type="ECO:0000313" key="3">
    <source>
        <dbReference type="Proteomes" id="UP000009022"/>
    </source>
</evidence>
<feature type="compositionally biased region" description="Basic residues" evidence="1">
    <location>
        <begin position="24"/>
        <end position="41"/>
    </location>
</feature>
<feature type="compositionally biased region" description="Basic and acidic residues" evidence="1">
    <location>
        <begin position="79"/>
        <end position="91"/>
    </location>
</feature>
<dbReference type="STRING" id="10228.B3RJI4"/>
<dbReference type="OMA" id="GCLAVWF"/>
<dbReference type="KEGG" id="tad:TRIADDRAFT_52637"/>
<name>B3RJI4_TRIAD</name>
<dbReference type="RefSeq" id="XP_002108304.1">
    <property type="nucleotide sequence ID" value="XM_002108268.1"/>
</dbReference>
<dbReference type="PANTHER" id="PTHR35760:SF1">
    <property type="entry name" value="SI:CH211-22I13.2"/>
    <property type="match status" value="1"/>
</dbReference>
<keyword evidence="3" id="KW-1185">Reference proteome</keyword>
<proteinExistence type="predicted"/>
<dbReference type="PhylomeDB" id="B3RJI4"/>
<dbReference type="PANTHER" id="PTHR35760">
    <property type="entry name" value="SI:CH211-22I13.2"/>
    <property type="match status" value="1"/>
</dbReference>
<dbReference type="EMBL" id="DS985241">
    <property type="protein sequence ID" value="EDV29102.1"/>
    <property type="molecule type" value="Genomic_DNA"/>
</dbReference>
<reference evidence="2 3" key="1">
    <citation type="journal article" date="2008" name="Nature">
        <title>The Trichoplax genome and the nature of placozoans.</title>
        <authorList>
            <person name="Srivastava M."/>
            <person name="Begovic E."/>
            <person name="Chapman J."/>
            <person name="Putnam N.H."/>
            <person name="Hellsten U."/>
            <person name="Kawashima T."/>
            <person name="Kuo A."/>
            <person name="Mitros T."/>
            <person name="Salamov A."/>
            <person name="Carpenter M.L."/>
            <person name="Signorovitch A.Y."/>
            <person name="Moreno M.A."/>
            <person name="Kamm K."/>
            <person name="Grimwood J."/>
            <person name="Schmutz J."/>
            <person name="Shapiro H."/>
            <person name="Grigoriev I.V."/>
            <person name="Buss L.W."/>
            <person name="Schierwater B."/>
            <person name="Dellaporta S.L."/>
            <person name="Rokhsar D.S."/>
        </authorList>
    </citation>
    <scope>NUCLEOTIDE SEQUENCE [LARGE SCALE GENOMIC DNA]</scope>
    <source>
        <strain evidence="2 3">Grell-BS-1999</strain>
    </source>
</reference>
<evidence type="ECO:0000256" key="1">
    <source>
        <dbReference type="SAM" id="MobiDB-lite"/>
    </source>
</evidence>
<dbReference type="HOGENOM" id="CLU_2280953_0_0_1"/>
<feature type="region of interest" description="Disordered" evidence="1">
    <location>
        <begin position="19"/>
        <end position="102"/>
    </location>
</feature>
<dbReference type="GeneID" id="6750241"/>
<dbReference type="InParanoid" id="B3RJI4"/>
<dbReference type="Proteomes" id="UP000009022">
    <property type="component" value="Unassembled WGS sequence"/>
</dbReference>
<dbReference type="CTD" id="6750241"/>
<evidence type="ECO:0000313" key="2">
    <source>
        <dbReference type="EMBL" id="EDV29102.1"/>
    </source>
</evidence>
<protein>
    <submittedName>
        <fullName evidence="2">Uncharacterized protein</fullName>
    </submittedName>
</protein>
<organism evidence="2 3">
    <name type="scientific">Trichoplax adhaerens</name>
    <name type="common">Trichoplax reptans</name>
    <dbReference type="NCBI Taxonomy" id="10228"/>
    <lineage>
        <taxon>Eukaryota</taxon>
        <taxon>Metazoa</taxon>
        <taxon>Placozoa</taxon>
        <taxon>Uniplacotomia</taxon>
        <taxon>Trichoplacea</taxon>
        <taxon>Trichoplacidae</taxon>
        <taxon>Trichoplax</taxon>
    </lineage>
</organism>
<feature type="compositionally biased region" description="Basic and acidic residues" evidence="1">
    <location>
        <begin position="56"/>
        <end position="65"/>
    </location>
</feature>
<dbReference type="eggNOG" id="ENOG502RZ3G">
    <property type="taxonomic scope" value="Eukaryota"/>
</dbReference>
<dbReference type="AlphaFoldDB" id="B3RJI4"/>
<gene>
    <name evidence="2" type="ORF">TRIADDRAFT_52637</name>
</gene>
<accession>B3RJI4</accession>
<sequence length="102" mass="11862">MAVGEIVVVHQRLIRQSVTAIPKEKKKKKKLKKDKKSKKHSESKSSGPVQLSQYLQERKKDEDQRSAVSGKKMKLKIKKSTEDKQREKNRQELLNFLNSQFG</sequence>